<name>A0A7I7XBE5_9MYCO</name>
<dbReference type="PANTHER" id="PTHR46401:SF2">
    <property type="entry name" value="GLYCOSYLTRANSFERASE WBBK-RELATED"/>
    <property type="match status" value="1"/>
</dbReference>
<reference evidence="4 5" key="1">
    <citation type="journal article" date="2019" name="Emerg. Microbes Infect.">
        <title>Comprehensive subspecies identification of 175 nontuberculous mycobacteria species based on 7547 genomic profiles.</title>
        <authorList>
            <person name="Matsumoto Y."/>
            <person name="Kinjo T."/>
            <person name="Motooka D."/>
            <person name="Nabeya D."/>
            <person name="Jung N."/>
            <person name="Uechi K."/>
            <person name="Horii T."/>
            <person name="Iida T."/>
            <person name="Fujita J."/>
            <person name="Nakamura S."/>
        </authorList>
    </citation>
    <scope>NUCLEOTIDE SEQUENCE [LARGE SCALE GENOMIC DNA]</scope>
    <source>
        <strain evidence="4 5">JCM 13574</strain>
    </source>
</reference>
<dbReference type="Gene3D" id="3.40.50.2000">
    <property type="entry name" value="Glycogen Phosphorylase B"/>
    <property type="match status" value="2"/>
</dbReference>
<keyword evidence="1 4" id="KW-0808">Transferase</keyword>
<evidence type="ECO:0000256" key="2">
    <source>
        <dbReference type="SAM" id="Phobius"/>
    </source>
</evidence>
<evidence type="ECO:0000256" key="1">
    <source>
        <dbReference type="ARBA" id="ARBA00022679"/>
    </source>
</evidence>
<keyword evidence="2" id="KW-1133">Transmembrane helix</keyword>
<dbReference type="GO" id="GO:0009103">
    <property type="term" value="P:lipopolysaccharide biosynthetic process"/>
    <property type="evidence" value="ECO:0007669"/>
    <property type="project" value="TreeGrafter"/>
</dbReference>
<dbReference type="InterPro" id="IPR001296">
    <property type="entry name" value="Glyco_trans_1"/>
</dbReference>
<keyword evidence="2" id="KW-0472">Membrane</keyword>
<dbReference type="KEGG" id="mmag:MMAD_10370"/>
<proteinExistence type="predicted"/>
<dbReference type="Proteomes" id="UP000466517">
    <property type="component" value="Chromosome"/>
</dbReference>
<evidence type="ECO:0000313" key="5">
    <source>
        <dbReference type="Proteomes" id="UP000466517"/>
    </source>
</evidence>
<feature type="transmembrane region" description="Helical" evidence="2">
    <location>
        <begin position="116"/>
        <end position="136"/>
    </location>
</feature>
<evidence type="ECO:0000259" key="3">
    <source>
        <dbReference type="Pfam" id="PF00534"/>
    </source>
</evidence>
<organism evidence="4 5">
    <name type="scientific">Mycolicibacterium madagascariense</name>
    <dbReference type="NCBI Taxonomy" id="212765"/>
    <lineage>
        <taxon>Bacteria</taxon>
        <taxon>Bacillati</taxon>
        <taxon>Actinomycetota</taxon>
        <taxon>Actinomycetes</taxon>
        <taxon>Mycobacteriales</taxon>
        <taxon>Mycobacteriaceae</taxon>
        <taxon>Mycolicibacterium</taxon>
    </lineage>
</organism>
<keyword evidence="2" id="KW-0812">Transmembrane</keyword>
<dbReference type="GO" id="GO:0016757">
    <property type="term" value="F:glycosyltransferase activity"/>
    <property type="evidence" value="ECO:0007669"/>
    <property type="project" value="InterPro"/>
</dbReference>
<protein>
    <submittedName>
        <fullName evidence="4">Group 1 glycosyl transferase</fullName>
    </submittedName>
</protein>
<dbReference type="CDD" id="cd03809">
    <property type="entry name" value="GT4_MtfB-like"/>
    <property type="match status" value="1"/>
</dbReference>
<dbReference type="Pfam" id="PF00534">
    <property type="entry name" value="Glycos_transf_1"/>
    <property type="match status" value="1"/>
</dbReference>
<feature type="domain" description="Glycosyl transferase family 1" evidence="3">
    <location>
        <begin position="178"/>
        <end position="329"/>
    </location>
</feature>
<gene>
    <name evidence="4" type="ORF">MMAD_10370</name>
</gene>
<sequence>MTKSVRQVHINGRWLGQPFTGVQRYSEEVASRLVESEEFDFVLHVPKGASVPAWAASNGVRVQHAPVTGVVYEQLYLPLATLGKFMLSFGGIPPVFKRRQVVTFHDATPFRFSRTFRFLFVAYYFIGFLILSRTAYRIMTVSEFSRDELAEVLRVSTSRFLVVPCSSDLAQKTVSQRPEMTSQDPTYLVVGTLARHKNLEAPIEALAASGRHVTVVGASGLASVFAGAAASFGPSVTVTKGLTDGELRWLYENAQALVFPSFYEGFGLPVLEAQTLGCPVITSDAASIPEVAGDGALYFNPSDLDELLRQVELLEHTPGERVRLVEQGRINAERFDWQKSADLVVELLRGVRC</sequence>
<keyword evidence="5" id="KW-1185">Reference proteome</keyword>
<dbReference type="AlphaFoldDB" id="A0A7I7XBE5"/>
<dbReference type="EMBL" id="AP022610">
    <property type="protein sequence ID" value="BBZ26742.1"/>
    <property type="molecule type" value="Genomic_DNA"/>
</dbReference>
<dbReference type="RefSeq" id="WP_163733436.1">
    <property type="nucleotide sequence ID" value="NZ_AP022610.1"/>
</dbReference>
<evidence type="ECO:0000313" key="4">
    <source>
        <dbReference type="EMBL" id="BBZ26742.1"/>
    </source>
</evidence>
<dbReference type="PANTHER" id="PTHR46401">
    <property type="entry name" value="GLYCOSYLTRANSFERASE WBBK-RELATED"/>
    <property type="match status" value="1"/>
</dbReference>
<dbReference type="SUPFAM" id="SSF53756">
    <property type="entry name" value="UDP-Glycosyltransferase/glycogen phosphorylase"/>
    <property type="match status" value="1"/>
</dbReference>
<accession>A0A7I7XBE5</accession>